<name>A0A401FMZ2_9LACO</name>
<dbReference type="GO" id="GO:1902600">
    <property type="term" value="P:proton transmembrane transport"/>
    <property type="evidence" value="ECO:0007669"/>
    <property type="project" value="UniProtKB-KW"/>
</dbReference>
<reference evidence="8 9" key="1">
    <citation type="submission" date="2017-11" db="EMBL/GenBank/DDBJ databases">
        <title>Draft Genome Sequence of Lactobacillus curieae NBRC 111893 isolated from Koso, a Japanese sugar-Vegetable Fermented Beverage.</title>
        <authorList>
            <person name="Chiou T.Y."/>
            <person name="Oshima K."/>
            <person name="Suda W."/>
            <person name="Hattori M."/>
            <person name="Takahashi T."/>
        </authorList>
    </citation>
    <scope>NUCLEOTIDE SEQUENCE [LARGE SCALE GENOMIC DNA]</scope>
    <source>
        <strain evidence="8 9">NBRC111893</strain>
    </source>
</reference>
<gene>
    <name evidence="8" type="ORF">NBRC111893_1898</name>
</gene>
<evidence type="ECO:0000256" key="4">
    <source>
        <dbReference type="ARBA" id="ARBA00023310"/>
    </source>
</evidence>
<comment type="caution">
    <text evidence="8">The sequence shown here is derived from an EMBL/GenBank/DDBJ whole genome shotgun (WGS) entry which is preliminary data.</text>
</comment>
<keyword evidence="3" id="KW-0406">Ion transport</keyword>
<keyword evidence="6" id="KW-0472">Membrane</keyword>
<evidence type="ECO:0000256" key="3">
    <source>
        <dbReference type="ARBA" id="ARBA00023065"/>
    </source>
</evidence>
<evidence type="ECO:0000313" key="8">
    <source>
        <dbReference type="EMBL" id="GAY73752.1"/>
    </source>
</evidence>
<feature type="coiled-coil region" evidence="5">
    <location>
        <begin position="36"/>
        <end position="70"/>
    </location>
</feature>
<keyword evidence="2" id="KW-0375">Hydrogen ion transport</keyword>
<keyword evidence="1" id="KW-0813">Transport</keyword>
<evidence type="ECO:0000256" key="2">
    <source>
        <dbReference type="ARBA" id="ARBA00022781"/>
    </source>
</evidence>
<dbReference type="Pfam" id="PF12072">
    <property type="entry name" value="RNase_Y_N"/>
    <property type="match status" value="1"/>
</dbReference>
<dbReference type="AlphaFoldDB" id="A0A401FMZ2"/>
<keyword evidence="4" id="KW-0066">ATP synthesis</keyword>
<dbReference type="InterPro" id="IPR028987">
    <property type="entry name" value="ATP_synth_B-like_membr_sf"/>
</dbReference>
<keyword evidence="5" id="KW-0175">Coiled coil</keyword>
<accession>A0A401FMZ2</accession>
<dbReference type="InterPro" id="IPR022711">
    <property type="entry name" value="RNase_Y_N"/>
</dbReference>
<dbReference type="SUPFAM" id="SSF81573">
    <property type="entry name" value="F1F0 ATP synthase subunit B, membrane domain"/>
    <property type="match status" value="1"/>
</dbReference>
<keyword evidence="6" id="KW-1133">Transmembrane helix</keyword>
<dbReference type="Proteomes" id="UP000286974">
    <property type="component" value="Unassembled WGS sequence"/>
</dbReference>
<proteinExistence type="predicted"/>
<protein>
    <recommendedName>
        <fullName evidence="7">Ribonuclease Y N-terminal domain-containing protein</fullName>
    </recommendedName>
</protein>
<dbReference type="EMBL" id="BEXA01000004">
    <property type="protein sequence ID" value="GAY73752.1"/>
    <property type="molecule type" value="Genomic_DNA"/>
</dbReference>
<sequence>MNLAGIILAIIAILVVGIVGLISFKLGQSTQKKNQLREEQATNSSANEIIADAKKQADTLIKEAKLTAQEDNHRYRSNVENELKKTTFRNSKAGRQIVATRRGS</sequence>
<evidence type="ECO:0000313" key="9">
    <source>
        <dbReference type="Proteomes" id="UP000286974"/>
    </source>
</evidence>
<keyword evidence="9" id="KW-1185">Reference proteome</keyword>
<keyword evidence="6" id="KW-0812">Transmembrane</keyword>
<evidence type="ECO:0000259" key="7">
    <source>
        <dbReference type="Pfam" id="PF12072"/>
    </source>
</evidence>
<evidence type="ECO:0000256" key="5">
    <source>
        <dbReference type="SAM" id="Coils"/>
    </source>
</evidence>
<feature type="domain" description="Ribonuclease Y N-terminal" evidence="7">
    <location>
        <begin position="12"/>
        <end position="87"/>
    </location>
</feature>
<dbReference type="GO" id="GO:0006754">
    <property type="term" value="P:ATP biosynthetic process"/>
    <property type="evidence" value="ECO:0007669"/>
    <property type="project" value="UniProtKB-KW"/>
</dbReference>
<organism evidence="8 9">
    <name type="scientific">Lentilactobacillus kosonis</name>
    <dbReference type="NCBI Taxonomy" id="2810561"/>
    <lineage>
        <taxon>Bacteria</taxon>
        <taxon>Bacillati</taxon>
        <taxon>Bacillota</taxon>
        <taxon>Bacilli</taxon>
        <taxon>Lactobacillales</taxon>
        <taxon>Lactobacillaceae</taxon>
        <taxon>Lentilactobacillus</taxon>
    </lineage>
</organism>
<feature type="transmembrane region" description="Helical" evidence="6">
    <location>
        <begin position="6"/>
        <end position="27"/>
    </location>
</feature>
<evidence type="ECO:0000256" key="1">
    <source>
        <dbReference type="ARBA" id="ARBA00022448"/>
    </source>
</evidence>
<evidence type="ECO:0000256" key="6">
    <source>
        <dbReference type="SAM" id="Phobius"/>
    </source>
</evidence>